<dbReference type="AlphaFoldDB" id="A0A3B7MWA8"/>
<keyword evidence="2" id="KW-1185">Reference proteome</keyword>
<evidence type="ECO:0000313" key="2">
    <source>
        <dbReference type="Proteomes" id="UP000263900"/>
    </source>
</evidence>
<protein>
    <submittedName>
        <fullName evidence="1">Uncharacterized protein</fullName>
    </submittedName>
</protein>
<dbReference type="KEGG" id="pseg:D3H65_12065"/>
<reference evidence="1 2" key="1">
    <citation type="submission" date="2018-09" db="EMBL/GenBank/DDBJ databases">
        <title>Genome sequencing of strain 6GH32-13.</title>
        <authorList>
            <person name="Weon H.-Y."/>
            <person name="Heo J."/>
            <person name="Kwon S.-W."/>
        </authorList>
    </citation>
    <scope>NUCLEOTIDE SEQUENCE [LARGE SCALE GENOMIC DNA]</scope>
    <source>
        <strain evidence="1 2">5GH32-13</strain>
    </source>
</reference>
<dbReference type="RefSeq" id="WP_119050556.1">
    <property type="nucleotide sequence ID" value="NZ_CP032157.1"/>
</dbReference>
<proteinExistence type="predicted"/>
<sequence>MKIGSLISVLLLIAMVGHSQKLKDISWYFSHYDTASSMNYFKVGNHILGFDSDAVYVDRKAIIKKDTATFFFLEVYLKKILIVSYYPNNQASTATGPQFRPKQKVEFISLADPKQKWLFDLKGAFNSEAIDSFNMLTGELELKRTIKGQKM</sequence>
<organism evidence="1 2">
    <name type="scientific">Paraflavitalea soli</name>
    <dbReference type="NCBI Taxonomy" id="2315862"/>
    <lineage>
        <taxon>Bacteria</taxon>
        <taxon>Pseudomonadati</taxon>
        <taxon>Bacteroidota</taxon>
        <taxon>Chitinophagia</taxon>
        <taxon>Chitinophagales</taxon>
        <taxon>Chitinophagaceae</taxon>
        <taxon>Paraflavitalea</taxon>
    </lineage>
</organism>
<gene>
    <name evidence="1" type="ORF">D3H65_12065</name>
</gene>
<accession>A0A3B7MWA8</accession>
<dbReference type="Proteomes" id="UP000263900">
    <property type="component" value="Chromosome"/>
</dbReference>
<name>A0A3B7MWA8_9BACT</name>
<dbReference type="EMBL" id="CP032157">
    <property type="protein sequence ID" value="AXY74671.1"/>
    <property type="molecule type" value="Genomic_DNA"/>
</dbReference>
<evidence type="ECO:0000313" key="1">
    <source>
        <dbReference type="EMBL" id="AXY74671.1"/>
    </source>
</evidence>
<dbReference type="OrthoDB" id="9978668at2"/>